<organism evidence="1">
    <name type="scientific">Aphanomyces invadans</name>
    <dbReference type="NCBI Taxonomy" id="157072"/>
    <lineage>
        <taxon>Eukaryota</taxon>
        <taxon>Sar</taxon>
        <taxon>Stramenopiles</taxon>
        <taxon>Oomycota</taxon>
        <taxon>Saprolegniomycetes</taxon>
        <taxon>Saprolegniales</taxon>
        <taxon>Verrucalvaceae</taxon>
        <taxon>Aphanomyces</taxon>
    </lineage>
</organism>
<dbReference type="AlphaFoldDB" id="A0A024TKP8"/>
<proteinExistence type="predicted"/>
<accession>A0A024TKP8</accession>
<evidence type="ECO:0008006" key="2">
    <source>
        <dbReference type="Google" id="ProtNLM"/>
    </source>
</evidence>
<dbReference type="EMBL" id="KI913986">
    <property type="protein sequence ID" value="ETV94191.1"/>
    <property type="molecule type" value="Genomic_DNA"/>
</dbReference>
<sequence length="375" mass="43216">MFGDPVQYIPSTPPLRLRVKPTKSKKKLSRTTKEQGELLFRKYGNGCNNQLGELRPVAPSHDDNEDNDSCRTLQTMPYDVAATKIQLAWRCHFSRELKSRLQAQVGRPAQLQIHEIHVSDKWIRLGVYCIVTVLRRPYGPLMYQYKSEMTKTKMLSKQPPFFVPIMSSKYDVIVTVVAEPSKLQYPIFLGQAILHVEDWWTSFNQIQRVSFQTYRYPVDIQLQNSDRLLDGHVGLSVVSLNASMTSFSGQLAVRPNTVSKTLAAIKTRMGKLYVKNSLSYESSLSWCQNGPDIIQWGVLTETFLTIYNQGASVPCKNFDLRRIQLIHTTSPLHVKRHYLRIYYEGTIHTFGVDSSYDYGQWIYRIDANRRKLLVP</sequence>
<dbReference type="eggNOG" id="ENOG502RJQY">
    <property type="taxonomic scope" value="Eukaryota"/>
</dbReference>
<dbReference type="OrthoDB" id="60800at2759"/>
<reference evidence="1" key="1">
    <citation type="submission" date="2013-12" db="EMBL/GenBank/DDBJ databases">
        <title>The Genome Sequence of Aphanomyces invadans NJM9701.</title>
        <authorList>
            <consortium name="The Broad Institute Genomics Platform"/>
            <person name="Russ C."/>
            <person name="Tyler B."/>
            <person name="van West P."/>
            <person name="Dieguez-Uribeondo J."/>
            <person name="Young S.K."/>
            <person name="Zeng Q."/>
            <person name="Gargeya S."/>
            <person name="Fitzgerald M."/>
            <person name="Abouelleil A."/>
            <person name="Alvarado L."/>
            <person name="Chapman S.B."/>
            <person name="Gainer-Dewar J."/>
            <person name="Goldberg J."/>
            <person name="Griggs A."/>
            <person name="Gujja S."/>
            <person name="Hansen M."/>
            <person name="Howarth C."/>
            <person name="Imamovic A."/>
            <person name="Ireland A."/>
            <person name="Larimer J."/>
            <person name="McCowan C."/>
            <person name="Murphy C."/>
            <person name="Pearson M."/>
            <person name="Poon T.W."/>
            <person name="Priest M."/>
            <person name="Roberts A."/>
            <person name="Saif S."/>
            <person name="Shea T."/>
            <person name="Sykes S."/>
            <person name="Wortman J."/>
            <person name="Nusbaum C."/>
            <person name="Birren B."/>
        </authorList>
    </citation>
    <scope>NUCLEOTIDE SEQUENCE [LARGE SCALE GENOMIC DNA]</scope>
    <source>
        <strain evidence="1">NJM9701</strain>
    </source>
</reference>
<protein>
    <recommendedName>
        <fullName evidence="2">PH domain-containing protein</fullName>
    </recommendedName>
</protein>
<name>A0A024TKP8_9STRA</name>
<gene>
    <name evidence="1" type="ORF">H310_11897</name>
</gene>
<dbReference type="SUPFAM" id="SSF50729">
    <property type="entry name" value="PH domain-like"/>
    <property type="match status" value="1"/>
</dbReference>
<dbReference type="VEuPathDB" id="FungiDB:H310_11897"/>
<evidence type="ECO:0000313" key="1">
    <source>
        <dbReference type="EMBL" id="ETV94191.1"/>
    </source>
</evidence>
<dbReference type="GeneID" id="20088947"/>
<dbReference type="RefSeq" id="XP_008876953.1">
    <property type="nucleotide sequence ID" value="XM_008878731.1"/>
</dbReference>